<dbReference type="Pfam" id="PF14694">
    <property type="entry name" value="LINES_N"/>
    <property type="match status" value="1"/>
</dbReference>
<name>G1U110_RABIT</name>
<reference evidence="3" key="3">
    <citation type="submission" date="2025-09" db="UniProtKB">
        <authorList>
            <consortium name="Ensembl"/>
        </authorList>
    </citation>
    <scope>IDENTIFICATION</scope>
    <source>
        <strain evidence="3">Thorbecke</strain>
    </source>
</reference>
<proteinExistence type="predicted"/>
<dbReference type="STRING" id="9986.ENSOCUP00000023043"/>
<accession>G1U110</accession>
<dbReference type="Bgee" id="ENSOCUG00000016265">
    <property type="expression patterns" value="Expressed in adult mammalian kidney and 16 other cell types or tissues"/>
</dbReference>
<gene>
    <name evidence="3" type="primary">LINS1</name>
</gene>
<dbReference type="PANTHER" id="PTHR16057:SF1">
    <property type="entry name" value="PROTEIN LINES HOMOLOG 1"/>
    <property type="match status" value="1"/>
</dbReference>
<keyword evidence="4" id="KW-1185">Reference proteome</keyword>
<dbReference type="InParanoid" id="G1U110"/>
<feature type="compositionally biased region" description="Basic and acidic residues" evidence="1">
    <location>
        <begin position="50"/>
        <end position="60"/>
    </location>
</feature>
<evidence type="ECO:0000256" key="1">
    <source>
        <dbReference type="SAM" id="MobiDB-lite"/>
    </source>
</evidence>
<dbReference type="eggNOG" id="ENOG502QT6F">
    <property type="taxonomic scope" value="Eukaryota"/>
</dbReference>
<dbReference type="PANTHER" id="PTHR16057">
    <property type="entry name" value="WINS1, 2 PROTEIN"/>
    <property type="match status" value="1"/>
</dbReference>
<reference evidence="3 4" key="1">
    <citation type="journal article" date="2011" name="Nature">
        <title>A high-resolution map of human evolutionary constraint using 29 mammals.</title>
        <authorList>
            <person name="Lindblad-Toh K."/>
            <person name="Garber M."/>
            <person name="Zuk O."/>
            <person name="Lin M.F."/>
            <person name="Parker B.J."/>
            <person name="Washietl S."/>
            <person name="Kheradpour P."/>
            <person name="Ernst J."/>
            <person name="Jordan G."/>
            <person name="Mauceli E."/>
            <person name="Ward L.D."/>
            <person name="Lowe C.B."/>
            <person name="Holloway A.K."/>
            <person name="Clamp M."/>
            <person name="Gnerre S."/>
            <person name="Alfoldi J."/>
            <person name="Beal K."/>
            <person name="Chang J."/>
            <person name="Clawson H."/>
            <person name="Cuff J."/>
            <person name="Di Palma F."/>
            <person name="Fitzgerald S."/>
            <person name="Flicek P."/>
            <person name="Guttman M."/>
            <person name="Hubisz M.J."/>
            <person name="Jaffe D.B."/>
            <person name="Jungreis I."/>
            <person name="Kent W.J."/>
            <person name="Kostka D."/>
            <person name="Lara M."/>
            <person name="Martins A.L."/>
            <person name="Massingham T."/>
            <person name="Moltke I."/>
            <person name="Raney B.J."/>
            <person name="Rasmussen M.D."/>
            <person name="Robinson J."/>
            <person name="Stark A."/>
            <person name="Vilella A.J."/>
            <person name="Wen J."/>
            <person name="Xie X."/>
            <person name="Zody M.C."/>
            <person name="Baldwin J."/>
            <person name="Bloom T."/>
            <person name="Chin C.W."/>
            <person name="Heiman D."/>
            <person name="Nicol R."/>
            <person name="Nusbaum C."/>
            <person name="Young S."/>
            <person name="Wilkinson J."/>
            <person name="Worley K.C."/>
            <person name="Kovar C.L."/>
            <person name="Muzny D.M."/>
            <person name="Gibbs R.A."/>
            <person name="Cree A."/>
            <person name="Dihn H.H."/>
            <person name="Fowler G."/>
            <person name="Jhangiani S."/>
            <person name="Joshi V."/>
            <person name="Lee S."/>
            <person name="Lewis L.R."/>
            <person name="Nazareth L.V."/>
            <person name="Okwuonu G."/>
            <person name="Santibanez J."/>
            <person name="Warren W.C."/>
            <person name="Mardis E.R."/>
            <person name="Weinstock G.M."/>
            <person name="Wilson R.K."/>
            <person name="Delehaunty K."/>
            <person name="Dooling D."/>
            <person name="Fronik C."/>
            <person name="Fulton L."/>
            <person name="Fulton B."/>
            <person name="Graves T."/>
            <person name="Minx P."/>
            <person name="Sodergren E."/>
            <person name="Birney E."/>
            <person name="Margulies E.H."/>
            <person name="Herrero J."/>
            <person name="Green E.D."/>
            <person name="Haussler D."/>
            <person name="Siepel A."/>
            <person name="Goldman N."/>
            <person name="Pollard K.S."/>
            <person name="Pedersen J.S."/>
            <person name="Lander E.S."/>
            <person name="Kellis M."/>
        </authorList>
    </citation>
    <scope>NUCLEOTIDE SEQUENCE [LARGE SCALE GENOMIC DNA]</scope>
    <source>
        <strain evidence="4">Thorbecke</strain>
    </source>
</reference>
<dbReference type="AlphaFoldDB" id="G1U110"/>
<feature type="domain" description="Protein Lines N-terminal" evidence="2">
    <location>
        <begin position="193"/>
        <end position="539"/>
    </location>
</feature>
<dbReference type="GeneTree" id="ENSGT00390000001790"/>
<dbReference type="Proteomes" id="UP000001811">
    <property type="component" value="Unplaced"/>
</dbReference>
<evidence type="ECO:0000313" key="3">
    <source>
        <dbReference type="Ensembl" id="ENSOCUP00000023043.2"/>
    </source>
</evidence>
<dbReference type="HOGENOM" id="CLU_026992_0_0_1"/>
<dbReference type="PaxDb" id="9986-ENSOCUP00000023043"/>
<protein>
    <submittedName>
        <fullName evidence="3">Lines homolog 1</fullName>
    </submittedName>
</protein>
<evidence type="ECO:0000259" key="2">
    <source>
        <dbReference type="Pfam" id="PF14694"/>
    </source>
</evidence>
<dbReference type="GO" id="GO:0050890">
    <property type="term" value="P:cognition"/>
    <property type="evidence" value="ECO:0007669"/>
    <property type="project" value="Ensembl"/>
</dbReference>
<feature type="compositionally biased region" description="Polar residues" evidence="1">
    <location>
        <begin position="40"/>
        <end position="49"/>
    </location>
</feature>
<feature type="region of interest" description="Disordered" evidence="1">
    <location>
        <begin position="38"/>
        <end position="64"/>
    </location>
</feature>
<evidence type="ECO:0000313" key="4">
    <source>
        <dbReference type="Proteomes" id="UP000001811"/>
    </source>
</evidence>
<reference evidence="3" key="2">
    <citation type="submission" date="2025-08" db="UniProtKB">
        <authorList>
            <consortium name="Ensembl"/>
        </authorList>
    </citation>
    <scope>IDENTIFICATION</scope>
    <source>
        <strain evidence="3">Thorbecke</strain>
    </source>
</reference>
<dbReference type="InterPro" id="IPR032794">
    <property type="entry name" value="LINES_N"/>
</dbReference>
<organism evidence="3 4">
    <name type="scientific">Oryctolagus cuniculus</name>
    <name type="common">Rabbit</name>
    <dbReference type="NCBI Taxonomy" id="9986"/>
    <lineage>
        <taxon>Eukaryota</taxon>
        <taxon>Metazoa</taxon>
        <taxon>Chordata</taxon>
        <taxon>Craniata</taxon>
        <taxon>Vertebrata</taxon>
        <taxon>Euteleostomi</taxon>
        <taxon>Mammalia</taxon>
        <taxon>Eutheria</taxon>
        <taxon>Euarchontoglires</taxon>
        <taxon>Glires</taxon>
        <taxon>Lagomorpha</taxon>
        <taxon>Leporidae</taxon>
        <taxon>Oryctolagus</taxon>
    </lineage>
</organism>
<dbReference type="InterPro" id="IPR024875">
    <property type="entry name" value="Protein_Lines"/>
</dbReference>
<dbReference type="FunCoup" id="G1U110">
    <property type="interactions" value="47"/>
</dbReference>
<dbReference type="Ensembl" id="ENSOCUT00000030286.2">
    <property type="protein sequence ID" value="ENSOCUP00000023043.2"/>
    <property type="gene ID" value="ENSOCUG00000016265.4"/>
</dbReference>
<sequence length="618" mass="69306">MIASCEVLEQLYKTVLLGATLESDSHDYVCHLTPAVAGQGSPSTTSAEWSDTHGDQDRRQPSSVRLAPVPTAPVCWTTSSQRSSARETVLLQLTVIQVMLARVFSISIESRSKEKYRDVIKTLLQSAEVDSKLICMFQNSDKLLSHMAAKCLALLLYFQLREKIPLSDSWIAFCQKHLSEYPESDKAVYCLSTLTVVIKEILKDTSSQKTEIIKQLLTPLDTTFEAFYNSVFSQHFERCRDTSKVTSSLMSFLGLLELLTASGVYLQARFACQRVVLLKPSCMLGVMTWPVQAFVKRQLIMLIKKCLLCKAGEDLCRGPVPAFLSPGHPADADTLALADAVLRAVDLGLLKKLSARGRPSCFGGDKVQPRGERICAPDYVILRAVSLVLMKSLEVKFQNCTSANEMKAALRRFMSELLAFLRPHLPPSLHGPCEWLPRVFIEQDDDMLEAAKAALGIYVKLTREHEATERLAPGETWDRHMHENGCNPHCIFLFFLKNVGFDASVLLDFLISSETCFLEYFVRYLKLLQKEWDNFFTICNLFPESLSFEFAASKVMTVLRQSSRERYLCLSFGLSSDAVGELRPGLVSKTCRNAGFQLEFESKTCACSCPELYMGVRN</sequence>